<comment type="caution">
    <text evidence="2">The sequence shown here is derived from an EMBL/GenBank/DDBJ whole genome shotgun (WGS) entry which is preliminary data.</text>
</comment>
<protein>
    <recommendedName>
        <fullName evidence="1">PB1-like domain-containing protein</fullName>
    </recommendedName>
</protein>
<evidence type="ECO:0000259" key="1">
    <source>
        <dbReference type="Pfam" id="PF26130"/>
    </source>
</evidence>
<gene>
    <name evidence="2" type="ORF">RGQ29_030334</name>
</gene>
<evidence type="ECO:0000313" key="3">
    <source>
        <dbReference type="Proteomes" id="UP001324115"/>
    </source>
</evidence>
<dbReference type="EMBL" id="JAXUIC010000009">
    <property type="protein sequence ID" value="KAK4571888.1"/>
    <property type="molecule type" value="Genomic_DNA"/>
</dbReference>
<feature type="domain" description="PB1-like" evidence="1">
    <location>
        <begin position="3"/>
        <end position="99"/>
    </location>
</feature>
<evidence type="ECO:0000313" key="2">
    <source>
        <dbReference type="EMBL" id="KAK4571888.1"/>
    </source>
</evidence>
<proteinExistence type="predicted"/>
<organism evidence="2 3">
    <name type="scientific">Quercus rubra</name>
    <name type="common">Northern red oak</name>
    <name type="synonym">Quercus borealis</name>
    <dbReference type="NCBI Taxonomy" id="3512"/>
    <lineage>
        <taxon>Eukaryota</taxon>
        <taxon>Viridiplantae</taxon>
        <taxon>Streptophyta</taxon>
        <taxon>Embryophyta</taxon>
        <taxon>Tracheophyta</taxon>
        <taxon>Spermatophyta</taxon>
        <taxon>Magnoliopsida</taxon>
        <taxon>eudicotyledons</taxon>
        <taxon>Gunneridae</taxon>
        <taxon>Pentapetalae</taxon>
        <taxon>rosids</taxon>
        <taxon>fabids</taxon>
        <taxon>Fagales</taxon>
        <taxon>Fagaceae</taxon>
        <taxon>Quercus</taxon>
    </lineage>
</organism>
<dbReference type="Proteomes" id="UP001324115">
    <property type="component" value="Unassembled WGS sequence"/>
</dbReference>
<dbReference type="InterPro" id="IPR058594">
    <property type="entry name" value="PB1-like_dom_pln"/>
</dbReference>
<dbReference type="AlphaFoldDB" id="A0AAN7IAI9"/>
<name>A0AAN7IAI9_QUERU</name>
<reference evidence="2 3" key="1">
    <citation type="journal article" date="2023" name="G3 (Bethesda)">
        <title>A haplotype-resolved chromosome-scale genome for Quercus rubra L. provides insights into the genetics of adaptive traits for red oak species.</title>
        <authorList>
            <person name="Kapoor B."/>
            <person name="Jenkins J."/>
            <person name="Schmutz J."/>
            <person name="Zhebentyayeva T."/>
            <person name="Kuelheim C."/>
            <person name="Coggeshall M."/>
            <person name="Heim C."/>
            <person name="Lasky J.R."/>
            <person name="Leites L."/>
            <person name="Islam-Faridi N."/>
            <person name="Romero-Severson J."/>
            <person name="DeLeo V.L."/>
            <person name="Lucas S.M."/>
            <person name="Lazic D."/>
            <person name="Gailing O."/>
            <person name="Carlson J."/>
            <person name="Staton M."/>
        </authorList>
    </citation>
    <scope>NUCLEOTIDE SEQUENCE [LARGE SCALE GENOMIC DNA]</scope>
    <source>
        <strain evidence="2">Pseudo-F2</strain>
    </source>
</reference>
<dbReference type="Pfam" id="PF26130">
    <property type="entry name" value="PB1-like"/>
    <property type="match status" value="1"/>
</dbReference>
<sequence>MEEDDLIFEIHHGGRFKNLNGLIYVGGDISIHGEGYDRDCISFIEVESILKSYGYKRGDLVYYKQVVMNLDEALVQIKTNPDVLKMVDCHKGVESVVLYTVSQEIDSDCIPFTHNLLESVIIGGSKWKGKEKCVSNVAGFNRPKLRGIWGRGWLWKKFGFCFN</sequence>
<accession>A0AAN7IAI9</accession>
<keyword evidence="3" id="KW-1185">Reference proteome</keyword>